<dbReference type="Proteomes" id="UP000198779">
    <property type="component" value="Unassembled WGS sequence"/>
</dbReference>
<organism evidence="3 4">
    <name type="scientific">Prevotella communis</name>
    <dbReference type="NCBI Taxonomy" id="2913614"/>
    <lineage>
        <taxon>Bacteria</taxon>
        <taxon>Pseudomonadati</taxon>
        <taxon>Bacteroidota</taxon>
        <taxon>Bacteroidia</taxon>
        <taxon>Bacteroidales</taxon>
        <taxon>Prevotellaceae</taxon>
        <taxon>Prevotella</taxon>
    </lineage>
</organism>
<evidence type="ECO:0000256" key="2">
    <source>
        <dbReference type="SAM" id="Phobius"/>
    </source>
</evidence>
<keyword evidence="2" id="KW-1133">Transmembrane helix</keyword>
<feature type="transmembrane region" description="Helical" evidence="2">
    <location>
        <begin position="507"/>
        <end position="525"/>
    </location>
</feature>
<feature type="region of interest" description="Disordered" evidence="1">
    <location>
        <begin position="462"/>
        <end position="503"/>
    </location>
</feature>
<sequence length="551" mass="61282">MQNPYRILGVYSNSSKRDIVSNKGRATAFLKVNRPVEYPLDLKGVLPPITRTLDSINEAEAHLTIAKEQIKYAQFWFIKITPIDDIAFNHLMAGNMDGAKEMWSKQDSVSSLQNKIVCYLIENKPWLAIKTAEKLYEKFGNSYISKIDANCTFQMSSIELLHQFIDSLGEEISMQRLSGYEMGADTKAYISSQTVGPLINKISSEVEITKKVDHKDAKARIDAARKLVTNTKELLTQLKNILPTSDPQFQMIADKLGLEILQCGIDYFNNSKDEDAPHTAMKMQKYAQSIVVGILAKQRCEENVKILQKIIDELPPRDVITEDRAIKAELSKFVRLPDNISYAVTLLNNTKPHLQTIKNKLGATNNYYLKLSTQIVGNAMHNVVEEVNAVQNDPQIAIRIQLGLGLDSTSLSRLKDAFREAWKATIIMDDFDLEPNFKSHYNDNRNTLKSMCNQLGVSTYVSRSSTTSQPSHRSTTSSTSTRSSMQSRQSTAYSSSSDSSSSSENDGCIAALVIMVVIGIIGALANGGEGFLIGLFWGAVIGGIVYKIMSD</sequence>
<evidence type="ECO:0000313" key="4">
    <source>
        <dbReference type="Proteomes" id="UP000198779"/>
    </source>
</evidence>
<dbReference type="STRING" id="645274.SAMN04487901_11320"/>
<keyword evidence="2" id="KW-0472">Membrane</keyword>
<accession>A0A1G7YB02</accession>
<reference evidence="4" key="1">
    <citation type="submission" date="2016-10" db="EMBL/GenBank/DDBJ databases">
        <authorList>
            <person name="Varghese N."/>
            <person name="Submissions S."/>
        </authorList>
    </citation>
    <scope>NUCLEOTIDE SEQUENCE [LARGE SCALE GENOMIC DNA]</scope>
    <source>
        <strain evidence="4">BP1-148</strain>
    </source>
</reference>
<keyword evidence="2" id="KW-0812">Transmembrane</keyword>
<evidence type="ECO:0000313" key="3">
    <source>
        <dbReference type="EMBL" id="SDG93565.1"/>
    </source>
</evidence>
<keyword evidence="4" id="KW-1185">Reference proteome</keyword>
<dbReference type="EMBL" id="FNCQ01000013">
    <property type="protein sequence ID" value="SDG93565.1"/>
    <property type="molecule type" value="Genomic_DNA"/>
</dbReference>
<gene>
    <name evidence="3" type="ORF">SAMN04487901_11320</name>
</gene>
<dbReference type="AlphaFoldDB" id="A0A1G7YB02"/>
<protein>
    <submittedName>
        <fullName evidence="3">Uncharacterized protein</fullName>
    </submittedName>
</protein>
<proteinExistence type="predicted"/>
<evidence type="ECO:0000256" key="1">
    <source>
        <dbReference type="SAM" id="MobiDB-lite"/>
    </source>
</evidence>
<name>A0A1G7YB02_9BACT</name>